<keyword evidence="2" id="KW-0808">Transferase</keyword>
<dbReference type="RefSeq" id="WP_050664405.1">
    <property type="nucleotide sequence ID" value="NZ_CP118494.1"/>
</dbReference>
<keyword evidence="6" id="KW-0961">Cell wall biogenesis/degradation</keyword>
<dbReference type="InterPro" id="IPR003447">
    <property type="entry name" value="FEMABX"/>
</dbReference>
<dbReference type="AlphaFoldDB" id="A0A0L6CQC4"/>
<name>A0A0L6CQC4_9RHOB</name>
<evidence type="ECO:0000256" key="3">
    <source>
        <dbReference type="ARBA" id="ARBA00022960"/>
    </source>
</evidence>
<dbReference type="Pfam" id="PF13480">
    <property type="entry name" value="Acetyltransf_6"/>
    <property type="match status" value="1"/>
</dbReference>
<dbReference type="GO" id="GO:0008360">
    <property type="term" value="P:regulation of cell shape"/>
    <property type="evidence" value="ECO:0007669"/>
    <property type="project" value="UniProtKB-KW"/>
</dbReference>
<gene>
    <name evidence="8" type="ORF">ROTO_35920</name>
</gene>
<comment type="caution">
    <text evidence="8">The sequence shown here is derived from an EMBL/GenBank/DDBJ whole genome shotgun (WGS) entry which is preliminary data.</text>
</comment>
<dbReference type="OrthoDB" id="341858at2"/>
<keyword evidence="3" id="KW-0133">Cell shape</keyword>
<keyword evidence="5" id="KW-0012">Acyltransferase</keyword>
<accession>A0A0L6CQC4</accession>
<evidence type="ECO:0000259" key="7">
    <source>
        <dbReference type="Pfam" id="PF13480"/>
    </source>
</evidence>
<dbReference type="SUPFAM" id="SSF55729">
    <property type="entry name" value="Acyl-CoA N-acyltransferases (Nat)"/>
    <property type="match status" value="2"/>
</dbReference>
<keyword evidence="9" id="KW-1185">Reference proteome</keyword>
<evidence type="ECO:0000256" key="4">
    <source>
        <dbReference type="ARBA" id="ARBA00022984"/>
    </source>
</evidence>
<protein>
    <submittedName>
        <fullName evidence="8">FemAB family protein</fullName>
    </submittedName>
</protein>
<dbReference type="GO" id="GO:0016755">
    <property type="term" value="F:aminoacyltransferase activity"/>
    <property type="evidence" value="ECO:0007669"/>
    <property type="project" value="InterPro"/>
</dbReference>
<dbReference type="GO" id="GO:0009252">
    <property type="term" value="P:peptidoglycan biosynthetic process"/>
    <property type="evidence" value="ECO:0007669"/>
    <property type="project" value="UniProtKB-KW"/>
</dbReference>
<dbReference type="GO" id="GO:0071555">
    <property type="term" value="P:cell wall organization"/>
    <property type="evidence" value="ECO:0007669"/>
    <property type="project" value="UniProtKB-KW"/>
</dbReference>
<feature type="domain" description="BioF2-like acetyltransferase" evidence="7">
    <location>
        <begin position="185"/>
        <end position="290"/>
    </location>
</feature>
<keyword evidence="4" id="KW-0573">Peptidoglycan synthesis</keyword>
<dbReference type="PROSITE" id="PS51191">
    <property type="entry name" value="FEMABX"/>
    <property type="match status" value="1"/>
</dbReference>
<dbReference type="InterPro" id="IPR038740">
    <property type="entry name" value="BioF2-like_GNAT_dom"/>
</dbReference>
<sequence>MLTVRNIPAEAWPQVTAGFQDLSYEQTLTYGVAAAHRIGAKAEFVVLERDGRPVAAACLRIKTLPGLGRGIAWIASGPLIQPLTGRHDDLGSILTALREHICDKKGHILRLRLPIAAEGDAAALSNLALSSGFVETDRAAAYSTVLIDLKPGEEALMRGLHGKWRNILRSALKNEIKLDRGPMSELSGRFAALYDAVQTVKGFQPDIPPDFYYQLSGPDFDHDVLIAHREGKDLATITVGRAGRRMVYLFGATPEAGRRLNAGYFVIWNAILIGLAEGMETFDLGGIDEESNPDVTRFKRRTGGEEILAPGPFQAQPAGPVPHLVLRAEAFRKWMRR</sequence>
<evidence type="ECO:0000256" key="6">
    <source>
        <dbReference type="ARBA" id="ARBA00023316"/>
    </source>
</evidence>
<evidence type="ECO:0000256" key="1">
    <source>
        <dbReference type="ARBA" id="ARBA00009943"/>
    </source>
</evidence>
<dbReference type="PATRIC" id="fig|74031.6.peg.3692"/>
<reference evidence="9" key="1">
    <citation type="submission" date="2015-07" db="EMBL/GenBank/DDBJ databases">
        <title>Draft Genome Sequence of Roseovarius tolerans EL-164, a producer of N-Acylated Alanine Methyl Esters (NAMEs).</title>
        <authorList>
            <person name="Voget S."/>
            <person name="Bruns H."/>
            <person name="Wagner-Doebler I."/>
            <person name="Schulz S."/>
            <person name="Daniel R."/>
        </authorList>
    </citation>
    <scope>NUCLEOTIDE SEQUENCE [LARGE SCALE GENOMIC DNA]</scope>
    <source>
        <strain evidence="9">EL-164</strain>
    </source>
</reference>
<comment type="similarity">
    <text evidence="1">Belongs to the FemABX family.</text>
</comment>
<evidence type="ECO:0000256" key="5">
    <source>
        <dbReference type="ARBA" id="ARBA00023315"/>
    </source>
</evidence>
<dbReference type="PANTHER" id="PTHR36174:SF1">
    <property type="entry name" value="LIPID II:GLYCINE GLYCYLTRANSFERASE"/>
    <property type="match status" value="1"/>
</dbReference>
<dbReference type="Gene3D" id="3.40.630.30">
    <property type="match status" value="2"/>
</dbReference>
<proteinExistence type="inferred from homology"/>
<dbReference type="PANTHER" id="PTHR36174">
    <property type="entry name" value="LIPID II:GLYCINE GLYCYLTRANSFERASE"/>
    <property type="match status" value="1"/>
</dbReference>
<dbReference type="InterPro" id="IPR016181">
    <property type="entry name" value="Acyl_CoA_acyltransferase"/>
</dbReference>
<dbReference type="Proteomes" id="UP000037046">
    <property type="component" value="Unassembled WGS sequence"/>
</dbReference>
<dbReference type="EMBL" id="LGVV01000092">
    <property type="protein sequence ID" value="KNX39865.1"/>
    <property type="molecule type" value="Genomic_DNA"/>
</dbReference>
<dbReference type="InterPro" id="IPR050644">
    <property type="entry name" value="PG_Glycine_Bridge_Synth"/>
</dbReference>
<evidence type="ECO:0000313" key="8">
    <source>
        <dbReference type="EMBL" id="KNX39865.1"/>
    </source>
</evidence>
<organism evidence="8 9">
    <name type="scientific">Roseovarius tolerans</name>
    <dbReference type="NCBI Taxonomy" id="74031"/>
    <lineage>
        <taxon>Bacteria</taxon>
        <taxon>Pseudomonadati</taxon>
        <taxon>Pseudomonadota</taxon>
        <taxon>Alphaproteobacteria</taxon>
        <taxon>Rhodobacterales</taxon>
        <taxon>Roseobacteraceae</taxon>
        <taxon>Roseovarius</taxon>
    </lineage>
</organism>
<evidence type="ECO:0000256" key="2">
    <source>
        <dbReference type="ARBA" id="ARBA00022679"/>
    </source>
</evidence>
<evidence type="ECO:0000313" key="9">
    <source>
        <dbReference type="Proteomes" id="UP000037046"/>
    </source>
</evidence>